<dbReference type="SUPFAM" id="SSF56784">
    <property type="entry name" value="HAD-like"/>
    <property type="match status" value="1"/>
</dbReference>
<dbReference type="GO" id="GO:0016791">
    <property type="term" value="F:phosphatase activity"/>
    <property type="evidence" value="ECO:0007669"/>
    <property type="project" value="InterPro"/>
</dbReference>
<dbReference type="PROSITE" id="PS50969">
    <property type="entry name" value="FCP1"/>
    <property type="match status" value="1"/>
</dbReference>
<dbReference type="Gene3D" id="3.40.50.1000">
    <property type="entry name" value="HAD superfamily/HAD-like"/>
    <property type="match status" value="1"/>
</dbReference>
<keyword evidence="3" id="KW-1185">Reference proteome</keyword>
<organism evidence="2 3">
    <name type="scientific">Geodia barretti</name>
    <name type="common">Barrett's horny sponge</name>
    <dbReference type="NCBI Taxonomy" id="519541"/>
    <lineage>
        <taxon>Eukaryota</taxon>
        <taxon>Metazoa</taxon>
        <taxon>Porifera</taxon>
        <taxon>Demospongiae</taxon>
        <taxon>Heteroscleromorpha</taxon>
        <taxon>Tetractinellida</taxon>
        <taxon>Astrophorina</taxon>
        <taxon>Geodiidae</taxon>
        <taxon>Geodia</taxon>
    </lineage>
</organism>
<dbReference type="Proteomes" id="UP001174909">
    <property type="component" value="Unassembled WGS sequence"/>
</dbReference>
<evidence type="ECO:0000313" key="3">
    <source>
        <dbReference type="Proteomes" id="UP001174909"/>
    </source>
</evidence>
<proteinExistence type="predicted"/>
<dbReference type="InterPro" id="IPR011948">
    <property type="entry name" value="Dullard_phosphatase"/>
</dbReference>
<evidence type="ECO:0000313" key="2">
    <source>
        <dbReference type="EMBL" id="CAI8035143.1"/>
    </source>
</evidence>
<gene>
    <name evidence="2" type="ORF">GBAR_LOCUS19744</name>
</gene>
<accession>A0AA35SSM9</accession>
<dbReference type="InterPro" id="IPR004274">
    <property type="entry name" value="FCP1_dom"/>
</dbReference>
<evidence type="ECO:0000259" key="1">
    <source>
        <dbReference type="PROSITE" id="PS50969"/>
    </source>
</evidence>
<sequence length="189" mass="21599">MMSPPSHSSPSPLTPTTPPDFIVRVKIENHPVRFFVHKRPHVDFFLSMVSQWYDVVIFTASMEMYGMAVAKKLENNRKIFKQKFFRQHCTMDFNGYTKKLTTISQDLSSIFIVDNSPAAYRQNPDNAVPIKSWFSEPHDTALLELLPLLDALRFTHDVRQFSVGIFTCIACGDPHSLPPSTPHTPQPHN</sequence>
<name>A0AA35SSM9_GEOBA</name>
<dbReference type="NCBIfam" id="TIGR02251">
    <property type="entry name" value="HIF-SF_euk"/>
    <property type="match status" value="1"/>
</dbReference>
<protein>
    <submittedName>
        <fullName evidence="2">CTD nuclear envelope phosphatase 1A</fullName>
    </submittedName>
</protein>
<dbReference type="PANTHER" id="PTHR12210">
    <property type="entry name" value="DULLARD PROTEIN PHOSPHATASE"/>
    <property type="match status" value="1"/>
</dbReference>
<dbReference type="AlphaFoldDB" id="A0AA35SSM9"/>
<dbReference type="InterPro" id="IPR023214">
    <property type="entry name" value="HAD_sf"/>
</dbReference>
<feature type="domain" description="FCP1 homology" evidence="1">
    <location>
        <begin position="1"/>
        <end position="152"/>
    </location>
</feature>
<dbReference type="Pfam" id="PF03031">
    <property type="entry name" value="NIF"/>
    <property type="match status" value="1"/>
</dbReference>
<dbReference type="InterPro" id="IPR050365">
    <property type="entry name" value="TIM50"/>
</dbReference>
<dbReference type="InterPro" id="IPR036412">
    <property type="entry name" value="HAD-like_sf"/>
</dbReference>
<dbReference type="EMBL" id="CASHTH010002772">
    <property type="protein sequence ID" value="CAI8035143.1"/>
    <property type="molecule type" value="Genomic_DNA"/>
</dbReference>
<dbReference type="CDD" id="cd07521">
    <property type="entry name" value="HAD_FCP1-like"/>
    <property type="match status" value="1"/>
</dbReference>
<reference evidence="2" key="1">
    <citation type="submission" date="2023-03" db="EMBL/GenBank/DDBJ databases">
        <authorList>
            <person name="Steffen K."/>
            <person name="Cardenas P."/>
        </authorList>
    </citation>
    <scope>NUCLEOTIDE SEQUENCE</scope>
</reference>
<dbReference type="SMART" id="SM00577">
    <property type="entry name" value="CPDc"/>
    <property type="match status" value="1"/>
</dbReference>
<comment type="caution">
    <text evidence="2">The sequence shown here is derived from an EMBL/GenBank/DDBJ whole genome shotgun (WGS) entry which is preliminary data.</text>
</comment>